<proteinExistence type="predicted"/>
<evidence type="ECO:0000256" key="1">
    <source>
        <dbReference type="SAM" id="Phobius"/>
    </source>
</evidence>
<dbReference type="EMBL" id="VTHL01000050">
    <property type="protein sequence ID" value="TYZ05438.1"/>
    <property type="molecule type" value="Genomic_DNA"/>
</dbReference>
<name>A0A5D6UR34_9BACT</name>
<feature type="transmembrane region" description="Helical" evidence="1">
    <location>
        <begin position="198"/>
        <end position="219"/>
    </location>
</feature>
<dbReference type="Proteomes" id="UP000322791">
    <property type="component" value="Unassembled WGS sequence"/>
</dbReference>
<feature type="transmembrane region" description="Helical" evidence="1">
    <location>
        <begin position="117"/>
        <end position="135"/>
    </location>
</feature>
<organism evidence="2 3">
    <name type="scientific">Hymenobacter lutimineralis</name>
    <dbReference type="NCBI Taxonomy" id="2606448"/>
    <lineage>
        <taxon>Bacteria</taxon>
        <taxon>Pseudomonadati</taxon>
        <taxon>Bacteroidota</taxon>
        <taxon>Cytophagia</taxon>
        <taxon>Cytophagales</taxon>
        <taxon>Hymenobacteraceae</taxon>
        <taxon>Hymenobacter</taxon>
    </lineage>
</organism>
<protein>
    <recommendedName>
        <fullName evidence="4">CPBP family intramembrane metalloprotease</fullName>
    </recommendedName>
</protein>
<gene>
    <name evidence="2" type="ORF">FY528_21125</name>
</gene>
<feature type="transmembrane region" description="Helical" evidence="1">
    <location>
        <begin position="86"/>
        <end position="105"/>
    </location>
</feature>
<evidence type="ECO:0000313" key="2">
    <source>
        <dbReference type="EMBL" id="TYZ05438.1"/>
    </source>
</evidence>
<feature type="transmembrane region" description="Helical" evidence="1">
    <location>
        <begin position="38"/>
        <end position="66"/>
    </location>
</feature>
<comment type="caution">
    <text evidence="2">The sequence shown here is derived from an EMBL/GenBank/DDBJ whole genome shotgun (WGS) entry which is preliminary data.</text>
</comment>
<keyword evidence="1" id="KW-1133">Transmembrane helix</keyword>
<dbReference type="RefSeq" id="WP_149072988.1">
    <property type="nucleotide sequence ID" value="NZ_VTHL01000050.1"/>
</dbReference>
<evidence type="ECO:0008006" key="4">
    <source>
        <dbReference type="Google" id="ProtNLM"/>
    </source>
</evidence>
<feature type="transmembrane region" description="Helical" evidence="1">
    <location>
        <begin position="173"/>
        <end position="192"/>
    </location>
</feature>
<accession>A0A5D6UR34</accession>
<dbReference type="AlphaFoldDB" id="A0A5D6UR34"/>
<evidence type="ECO:0000313" key="3">
    <source>
        <dbReference type="Proteomes" id="UP000322791"/>
    </source>
</evidence>
<sequence length="244" mass="28128">MNNHASGFSIIDVLSYLRNPHYTTPERRSLLSNAKYMLWSYIMCAIGILIAGCVILTIDYSIVTYLHIDSIYQQIRSTNTGVREAFGSYAFVVVVFVVPILEELIFRLPLDLRRGSIALGVTLLFFRFVNGGLLVADFSKFFYWLGVALSIFLFAVVYILLPKGFLSDIQTKYFKYWYYFIVLAFGLVHISNIKHIEFNYILFYPLFVMPQIIMSIFISNIRMKRGFVWGIALHALINGISFIL</sequence>
<keyword evidence="1" id="KW-0812">Transmembrane</keyword>
<reference evidence="2 3" key="1">
    <citation type="submission" date="2019-08" db="EMBL/GenBank/DDBJ databases">
        <authorList>
            <person name="Seo M.-J."/>
        </authorList>
    </citation>
    <scope>NUCLEOTIDE SEQUENCE [LARGE SCALE GENOMIC DNA]</scope>
    <source>
        <strain evidence="2 3">KIGAM108</strain>
    </source>
</reference>
<feature type="transmembrane region" description="Helical" evidence="1">
    <location>
        <begin position="141"/>
        <end position="161"/>
    </location>
</feature>
<keyword evidence="3" id="KW-1185">Reference proteome</keyword>
<keyword evidence="1" id="KW-0472">Membrane</keyword>
<feature type="transmembrane region" description="Helical" evidence="1">
    <location>
        <begin position="226"/>
        <end position="243"/>
    </location>
</feature>